<dbReference type="GO" id="GO:0007030">
    <property type="term" value="P:Golgi organization"/>
    <property type="evidence" value="ECO:0007669"/>
    <property type="project" value="TreeGrafter"/>
</dbReference>
<dbReference type="OrthoDB" id="191601at2759"/>
<keyword evidence="2" id="KW-1185">Reference proteome</keyword>
<dbReference type="Proteomes" id="UP000292702">
    <property type="component" value="Unassembled WGS sequence"/>
</dbReference>
<reference evidence="1 2" key="1">
    <citation type="submission" date="2018-11" db="EMBL/GenBank/DDBJ databases">
        <title>Genome assembly of Steccherinum ochraceum LE-BIN_3174, the white-rot fungus of the Steccherinaceae family (The Residual Polyporoid clade, Polyporales, Basidiomycota).</title>
        <authorList>
            <person name="Fedorova T.V."/>
            <person name="Glazunova O.A."/>
            <person name="Landesman E.O."/>
            <person name="Moiseenko K.V."/>
            <person name="Psurtseva N.V."/>
            <person name="Savinova O.S."/>
            <person name="Shakhova N.V."/>
            <person name="Tyazhelova T.V."/>
            <person name="Vasina D.V."/>
        </authorList>
    </citation>
    <scope>NUCLEOTIDE SEQUENCE [LARGE SCALE GENOMIC DNA]</scope>
    <source>
        <strain evidence="1 2">LE-BIN_3174</strain>
    </source>
</reference>
<dbReference type="GO" id="GO:0005794">
    <property type="term" value="C:Golgi apparatus"/>
    <property type="evidence" value="ECO:0007669"/>
    <property type="project" value="TreeGrafter"/>
</dbReference>
<protein>
    <recommendedName>
        <fullName evidence="3">NRDE protein-domain-containing protein</fullName>
    </recommendedName>
</protein>
<dbReference type="InterPro" id="IPR008551">
    <property type="entry name" value="TANGO2"/>
</dbReference>
<name>A0A4R0RQ67_9APHY</name>
<dbReference type="EMBL" id="RWJN01000069">
    <property type="protein sequence ID" value="TCD68325.1"/>
    <property type="molecule type" value="Genomic_DNA"/>
</dbReference>
<evidence type="ECO:0000313" key="1">
    <source>
        <dbReference type="EMBL" id="TCD68325.1"/>
    </source>
</evidence>
<gene>
    <name evidence="1" type="ORF">EIP91_010963</name>
</gene>
<accession>A0A4R0RQ67</accession>
<proteinExistence type="predicted"/>
<dbReference type="PANTHER" id="PTHR17985:SF8">
    <property type="entry name" value="TRANSPORT AND GOLGI ORGANIZATION PROTEIN 2 HOMOLOG"/>
    <property type="match status" value="1"/>
</dbReference>
<evidence type="ECO:0008006" key="3">
    <source>
        <dbReference type="Google" id="ProtNLM"/>
    </source>
</evidence>
<organism evidence="1 2">
    <name type="scientific">Steccherinum ochraceum</name>
    <dbReference type="NCBI Taxonomy" id="92696"/>
    <lineage>
        <taxon>Eukaryota</taxon>
        <taxon>Fungi</taxon>
        <taxon>Dikarya</taxon>
        <taxon>Basidiomycota</taxon>
        <taxon>Agaricomycotina</taxon>
        <taxon>Agaricomycetes</taxon>
        <taxon>Polyporales</taxon>
        <taxon>Steccherinaceae</taxon>
        <taxon>Steccherinum</taxon>
    </lineage>
</organism>
<dbReference type="AlphaFoldDB" id="A0A4R0RQ67"/>
<dbReference type="PANTHER" id="PTHR17985">
    <property type="entry name" value="SER/THR-RICH PROTEIN T10 IN DGCR REGION"/>
    <property type="match status" value="1"/>
</dbReference>
<comment type="caution">
    <text evidence="1">The sequence shown here is derived from an EMBL/GenBank/DDBJ whole genome shotgun (WGS) entry which is preliminary data.</text>
</comment>
<sequence length="350" mass="38202">MPAPANPRSSEASIIIPIWQLGDVRDHVAGTCSSKMAPGQFQREKNTPMCVGFWSLEHDEYALILCSNRDESLPRPTAPAHFHSFENLDGPPVADGQVLSGRDLQAGGTWQGLSRAGRVAFLTNITEEPGQYSSTRGQLASTFLLPDPPDTTLHEHVNTLINRNVSYAGFNLLLLSPTSQTSEDALSFDAAYVTNHGGGGSIISRPLTPSERRCGGLSNGIEGRGAEEWPKVVHGMSAFEDILEHTGAKTSEDELVELLFDLLASRHGAPPSLSELRSFIQIEPIPRKASRSPDAPADPYGTRLSTVILVRRDGRAVFIERDIWTLDGEKKVTKADAKKQRTFRLRLLDG</sequence>
<dbReference type="GO" id="GO:0009306">
    <property type="term" value="P:protein secretion"/>
    <property type="evidence" value="ECO:0007669"/>
    <property type="project" value="TreeGrafter"/>
</dbReference>
<dbReference type="Pfam" id="PF05742">
    <property type="entry name" value="TANGO2"/>
    <property type="match status" value="1"/>
</dbReference>
<evidence type="ECO:0000313" key="2">
    <source>
        <dbReference type="Proteomes" id="UP000292702"/>
    </source>
</evidence>